<sequence length="535" mass="56014">MRHAPQRLLLFAALALAVPAPVSGDAPNVRVALQALSVAPDAERPERRWRLAQDYAAAGLHAEADGVLGVLAADSPRYAETAEFHLLRAEVFTALGAPEKALAELDTPALAEVPAACLQRLAASARLRDRAGVAAAHRCAAPALAALPATARASYLMAAVRTYAEAGDMDAAAGVLRRMDGLSPVQQGEAEYWRGVTLRGNAPAALAHFRRAAAGPNPIAALRAEVAATEIEVAAGRLTPKAALARLEGLDTVWRGGAAERDLLMALGSLRDASGDVSGAFAAWSAVAGGFPELPKRFRAAVADVPPDQAVALLGAYPDYAPQGPAADTQIRRLAERLADAGRTAEAARLLDHQVAHRLEGTARASVAVRLAELLVASGNPQRALTVLAQTRAALPADLDLRRRQAEAAARIRTGDAAKARALLAGIDGRHADLLRAEAAWTQGDWQAVIAGLEPLLPEGTASAQDTGLILRVAVAAARQDDRDRLRSLERRYRTMRGQPARALEALVNAPRDPRVLAAVTEAVSAYPVIEGSAA</sequence>
<evidence type="ECO:0000256" key="1">
    <source>
        <dbReference type="SAM" id="SignalP"/>
    </source>
</evidence>
<proteinExistence type="predicted"/>
<keyword evidence="3" id="KW-1185">Reference proteome</keyword>
<dbReference type="EMBL" id="JBHTIK010000002">
    <property type="protein sequence ID" value="MFD0847471.1"/>
    <property type="molecule type" value="Genomic_DNA"/>
</dbReference>
<name>A0ABW3C1A7_SPHXN</name>
<keyword evidence="1" id="KW-0732">Signal</keyword>
<evidence type="ECO:0008006" key="4">
    <source>
        <dbReference type="Google" id="ProtNLM"/>
    </source>
</evidence>
<reference evidence="3" key="1">
    <citation type="journal article" date="2019" name="Int. J. Syst. Evol. Microbiol.">
        <title>The Global Catalogue of Microorganisms (GCM) 10K type strain sequencing project: providing services to taxonomists for standard genome sequencing and annotation.</title>
        <authorList>
            <consortium name="The Broad Institute Genomics Platform"/>
            <consortium name="The Broad Institute Genome Sequencing Center for Infectious Disease"/>
            <person name="Wu L."/>
            <person name="Ma J."/>
        </authorList>
    </citation>
    <scope>NUCLEOTIDE SEQUENCE [LARGE SCALE GENOMIC DNA]</scope>
    <source>
        <strain evidence="3">CCUG 52537</strain>
    </source>
</reference>
<accession>A0ABW3C1A7</accession>
<dbReference type="RefSeq" id="WP_381486533.1">
    <property type="nucleotide sequence ID" value="NZ_JBHTIK010000002.1"/>
</dbReference>
<organism evidence="2 3">
    <name type="scientific">Sphingosinicella xenopeptidilytica</name>
    <dbReference type="NCBI Taxonomy" id="364098"/>
    <lineage>
        <taxon>Bacteria</taxon>
        <taxon>Pseudomonadati</taxon>
        <taxon>Pseudomonadota</taxon>
        <taxon>Alphaproteobacteria</taxon>
        <taxon>Sphingomonadales</taxon>
        <taxon>Sphingosinicellaceae</taxon>
        <taxon>Sphingosinicella</taxon>
    </lineage>
</organism>
<feature type="chain" id="PRO_5046872614" description="Tetratricopeptide repeat protein" evidence="1">
    <location>
        <begin position="25"/>
        <end position="535"/>
    </location>
</feature>
<comment type="caution">
    <text evidence="2">The sequence shown here is derived from an EMBL/GenBank/DDBJ whole genome shotgun (WGS) entry which is preliminary data.</text>
</comment>
<feature type="signal peptide" evidence="1">
    <location>
        <begin position="1"/>
        <end position="24"/>
    </location>
</feature>
<protein>
    <recommendedName>
        <fullName evidence="4">Tetratricopeptide repeat protein</fullName>
    </recommendedName>
</protein>
<evidence type="ECO:0000313" key="3">
    <source>
        <dbReference type="Proteomes" id="UP001597124"/>
    </source>
</evidence>
<evidence type="ECO:0000313" key="2">
    <source>
        <dbReference type="EMBL" id="MFD0847471.1"/>
    </source>
</evidence>
<gene>
    <name evidence="2" type="ORF">ACFQ00_03985</name>
</gene>
<dbReference type="Proteomes" id="UP001597124">
    <property type="component" value="Unassembled WGS sequence"/>
</dbReference>